<dbReference type="HOGENOM" id="CLU_027176_5_0_1"/>
<keyword evidence="1" id="KW-1133">Transmembrane helix</keyword>
<reference evidence="3 6" key="1">
    <citation type="journal article" date="2011" name="Nature">
        <title>The Medicago genome provides insight into the evolution of rhizobial symbioses.</title>
        <authorList>
            <person name="Young N.D."/>
            <person name="Debelle F."/>
            <person name="Oldroyd G.E."/>
            <person name="Geurts R."/>
            <person name="Cannon S.B."/>
            <person name="Udvardi M.K."/>
            <person name="Benedito V.A."/>
            <person name="Mayer K.F."/>
            <person name="Gouzy J."/>
            <person name="Schoof H."/>
            <person name="Van de Peer Y."/>
            <person name="Proost S."/>
            <person name="Cook D.R."/>
            <person name="Meyers B.C."/>
            <person name="Spannagl M."/>
            <person name="Cheung F."/>
            <person name="De Mita S."/>
            <person name="Krishnakumar V."/>
            <person name="Gundlach H."/>
            <person name="Zhou S."/>
            <person name="Mudge J."/>
            <person name="Bharti A.K."/>
            <person name="Murray J.D."/>
            <person name="Naoumkina M.A."/>
            <person name="Rosen B."/>
            <person name="Silverstein K.A."/>
            <person name="Tang H."/>
            <person name="Rombauts S."/>
            <person name="Zhao P.X."/>
            <person name="Zhou P."/>
            <person name="Barbe V."/>
            <person name="Bardou P."/>
            <person name="Bechner M."/>
            <person name="Bellec A."/>
            <person name="Berger A."/>
            <person name="Berges H."/>
            <person name="Bidwell S."/>
            <person name="Bisseling T."/>
            <person name="Choisne N."/>
            <person name="Couloux A."/>
            <person name="Denny R."/>
            <person name="Deshpande S."/>
            <person name="Dai X."/>
            <person name="Doyle J.J."/>
            <person name="Dudez A.M."/>
            <person name="Farmer A.D."/>
            <person name="Fouteau S."/>
            <person name="Franken C."/>
            <person name="Gibelin C."/>
            <person name="Gish J."/>
            <person name="Goldstein S."/>
            <person name="Gonzalez A.J."/>
            <person name="Green P.J."/>
            <person name="Hallab A."/>
            <person name="Hartog M."/>
            <person name="Hua A."/>
            <person name="Humphray S.J."/>
            <person name="Jeong D.H."/>
            <person name="Jing Y."/>
            <person name="Jocker A."/>
            <person name="Kenton S.M."/>
            <person name="Kim D.J."/>
            <person name="Klee K."/>
            <person name="Lai H."/>
            <person name="Lang C."/>
            <person name="Lin S."/>
            <person name="Macmil S.L."/>
            <person name="Magdelenat G."/>
            <person name="Matthews L."/>
            <person name="McCorrison J."/>
            <person name="Monaghan E.L."/>
            <person name="Mun J.H."/>
            <person name="Najar F.Z."/>
            <person name="Nicholson C."/>
            <person name="Noirot C."/>
            <person name="O'Bleness M."/>
            <person name="Paule C.R."/>
            <person name="Poulain J."/>
            <person name="Prion F."/>
            <person name="Qin B."/>
            <person name="Qu C."/>
            <person name="Retzel E.F."/>
            <person name="Riddle C."/>
            <person name="Sallet E."/>
            <person name="Samain S."/>
            <person name="Samson N."/>
            <person name="Sanders I."/>
            <person name="Saurat O."/>
            <person name="Scarpelli C."/>
            <person name="Schiex T."/>
            <person name="Segurens B."/>
            <person name="Severin A.J."/>
            <person name="Sherrier D.J."/>
            <person name="Shi R."/>
            <person name="Sims S."/>
            <person name="Singer S.R."/>
            <person name="Sinharoy S."/>
            <person name="Sterck L."/>
            <person name="Viollet A."/>
            <person name="Wang B.B."/>
            <person name="Wang K."/>
            <person name="Wang M."/>
            <person name="Wang X."/>
            <person name="Warfsmann J."/>
            <person name="Weissenbach J."/>
            <person name="White D.D."/>
            <person name="White J.D."/>
            <person name="Wiley G.B."/>
            <person name="Wincker P."/>
            <person name="Xing Y."/>
            <person name="Yang L."/>
            <person name="Yao Z."/>
            <person name="Ying F."/>
            <person name="Zhai J."/>
            <person name="Zhou L."/>
            <person name="Zuber A."/>
            <person name="Denarie J."/>
            <person name="Dixon R.A."/>
            <person name="May G.D."/>
            <person name="Schwartz D.C."/>
            <person name="Rogers J."/>
            <person name="Quetier F."/>
            <person name="Town C.D."/>
            <person name="Roe B.A."/>
        </authorList>
    </citation>
    <scope>NUCLEOTIDE SEQUENCE [LARGE SCALE GENOMIC DNA]</scope>
    <source>
        <strain evidence="3">A17</strain>
        <strain evidence="5 6">cv. Jemalong A17</strain>
    </source>
</reference>
<dbReference type="InterPro" id="IPR006527">
    <property type="entry name" value="F-box-assoc_dom_typ1"/>
</dbReference>
<keyword evidence="6" id="KW-1185">Reference proteome</keyword>
<evidence type="ECO:0000259" key="2">
    <source>
        <dbReference type="Pfam" id="PF07734"/>
    </source>
</evidence>
<dbReference type="PANTHER" id="PTHR31672:SF13">
    <property type="entry name" value="F-BOX PROTEIN CPR30-LIKE"/>
    <property type="match status" value="1"/>
</dbReference>
<evidence type="ECO:0000313" key="7">
    <source>
        <dbReference type="Proteomes" id="UP000265566"/>
    </source>
</evidence>
<dbReference type="Gramene" id="rna46179">
    <property type="protein sequence ID" value="RHN40083.1"/>
    <property type="gene ID" value="gene46179"/>
</dbReference>
<evidence type="ECO:0000313" key="4">
    <source>
        <dbReference type="EMBL" id="RHN40083.1"/>
    </source>
</evidence>
<name>A0A072TZM3_MEDTR</name>
<reference evidence="7" key="4">
    <citation type="journal article" date="2018" name="Nat. Plants">
        <title>Whole-genome landscape of Medicago truncatula symbiotic genes.</title>
        <authorList>
            <person name="Pecrix Y."/>
            <person name="Staton S.E."/>
            <person name="Sallet E."/>
            <person name="Lelandais-Briere C."/>
            <person name="Moreau S."/>
            <person name="Carrere S."/>
            <person name="Blein T."/>
            <person name="Jardinaud M.F."/>
            <person name="Latrasse D."/>
            <person name="Zouine M."/>
            <person name="Zahm M."/>
            <person name="Kreplak J."/>
            <person name="Mayjonade B."/>
            <person name="Satge C."/>
            <person name="Perez M."/>
            <person name="Cauet S."/>
            <person name="Marande W."/>
            <person name="Chantry-Darmon C."/>
            <person name="Lopez-Roques C."/>
            <person name="Bouchez O."/>
            <person name="Berard A."/>
            <person name="Debelle F."/>
            <person name="Munos S."/>
            <person name="Bendahmane A."/>
            <person name="Berges H."/>
            <person name="Niebel A."/>
            <person name="Buitink J."/>
            <person name="Frugier F."/>
            <person name="Benhamed M."/>
            <person name="Crespi M."/>
            <person name="Gouzy J."/>
            <person name="Gamas P."/>
        </authorList>
    </citation>
    <scope>NUCLEOTIDE SEQUENCE [LARGE SCALE GENOMIC DNA]</scope>
    <source>
        <strain evidence="7">cv. Jemalong A17</strain>
    </source>
</reference>
<accession>A0A072TZM3</accession>
<dbReference type="EnsemblPlants" id="KEH18990">
    <property type="protein sequence ID" value="KEH18990"/>
    <property type="gene ID" value="MTR_8g032980"/>
</dbReference>
<protein>
    <submittedName>
        <fullName evidence="3">F-box protein interaction domain protein</fullName>
    </submittedName>
    <submittedName>
        <fullName evidence="4">Putative F-box associated interaction domain-containing protein</fullName>
    </submittedName>
</protein>
<dbReference type="Pfam" id="PF07734">
    <property type="entry name" value="FBA_1"/>
    <property type="match status" value="1"/>
</dbReference>
<reference evidence="4" key="5">
    <citation type="journal article" date="2018" name="Nat. Plants">
        <title>Whole-genome landscape of Medicago truncatula symbiotic genes.</title>
        <authorList>
            <person name="Pecrix Y."/>
            <person name="Gamas P."/>
            <person name="Carrere S."/>
        </authorList>
    </citation>
    <scope>NUCLEOTIDE SEQUENCE</scope>
    <source>
        <tissue evidence="4">Leaves</tissue>
    </source>
</reference>
<dbReference type="NCBIfam" id="TIGR01640">
    <property type="entry name" value="F_box_assoc_1"/>
    <property type="match status" value="1"/>
</dbReference>
<dbReference type="PANTHER" id="PTHR31672">
    <property type="entry name" value="BNACNNG10540D PROTEIN"/>
    <property type="match status" value="1"/>
</dbReference>
<dbReference type="InterPro" id="IPR050796">
    <property type="entry name" value="SCF_F-box_component"/>
</dbReference>
<feature type="transmembrane region" description="Helical" evidence="1">
    <location>
        <begin position="318"/>
        <end position="340"/>
    </location>
</feature>
<reference evidence="5" key="3">
    <citation type="submission" date="2015-04" db="UniProtKB">
        <authorList>
            <consortium name="EnsemblPlants"/>
        </authorList>
    </citation>
    <scope>IDENTIFICATION</scope>
    <source>
        <strain evidence="5">cv. Jemalong A17</strain>
    </source>
</reference>
<keyword evidence="1" id="KW-0812">Transmembrane</keyword>
<evidence type="ECO:0000313" key="3">
    <source>
        <dbReference type="EMBL" id="KEH18990.1"/>
    </source>
</evidence>
<dbReference type="AlphaFoldDB" id="A0A072TZM3"/>
<dbReference type="Proteomes" id="UP000265566">
    <property type="component" value="Chromosome 8"/>
</dbReference>
<organism evidence="3 6">
    <name type="scientific">Medicago truncatula</name>
    <name type="common">Barrel medic</name>
    <name type="synonym">Medicago tribuloides</name>
    <dbReference type="NCBI Taxonomy" id="3880"/>
    <lineage>
        <taxon>Eukaryota</taxon>
        <taxon>Viridiplantae</taxon>
        <taxon>Streptophyta</taxon>
        <taxon>Embryophyta</taxon>
        <taxon>Tracheophyta</taxon>
        <taxon>Spermatophyta</taxon>
        <taxon>Magnoliopsida</taxon>
        <taxon>eudicotyledons</taxon>
        <taxon>Gunneridae</taxon>
        <taxon>Pentapetalae</taxon>
        <taxon>rosids</taxon>
        <taxon>fabids</taxon>
        <taxon>Fabales</taxon>
        <taxon>Fabaceae</taxon>
        <taxon>Papilionoideae</taxon>
        <taxon>50 kb inversion clade</taxon>
        <taxon>NPAAA clade</taxon>
        <taxon>Hologalegina</taxon>
        <taxon>IRL clade</taxon>
        <taxon>Trifolieae</taxon>
        <taxon>Medicago</taxon>
    </lineage>
</organism>
<proteinExistence type="predicted"/>
<dbReference type="EMBL" id="PSQE01000008">
    <property type="protein sequence ID" value="RHN40083.1"/>
    <property type="molecule type" value="Genomic_DNA"/>
</dbReference>
<sequence>MADATDKKKVSTPSHIHDDIALSILSKLPLKSLTRFTCAKKPWSLLFQNPHFMNLFRTNFISKHNEEEDNKNLLLDYDTLCTFSGESFENRVRLELPPPLHFQREGCPFVRCWCSASVNGILCLSQGFIDPMTIVLWNPANGEFKIVPCSHRPYKNIEFNTQPYSFGYDRVRDDYKIIRMVNFHIFFEGAWVFLPEKNSPFWEMDLDFDDDDDFWKGVPINMYDPDYWEIYSLRSNSWRKLDGGDIPMPDSWEERCQVNLNEFCYWLNLDNDMGSFDFINEIFFVTNLPSFDFSKETSLEGVSSIYDFNRRKLEKKLVVLNGSVAFICTVLMTSFSHIWVLGEHGVKESWTKLFVVGPLPDITRPIAVGIKSVLFYIKEDTELACFDLSTQRIEEIWVNEEPQRLQIITYKKNLLSFGVMNN</sequence>
<evidence type="ECO:0000256" key="1">
    <source>
        <dbReference type="SAM" id="Phobius"/>
    </source>
</evidence>
<dbReference type="Proteomes" id="UP000002051">
    <property type="component" value="Chromosome 8"/>
</dbReference>
<dbReference type="InterPro" id="IPR017451">
    <property type="entry name" value="F-box-assoc_interact_dom"/>
</dbReference>
<evidence type="ECO:0000313" key="5">
    <source>
        <dbReference type="EnsemblPlants" id="KEH18990"/>
    </source>
</evidence>
<reference evidence="3 6" key="2">
    <citation type="journal article" date="2014" name="BMC Genomics">
        <title>An improved genome release (version Mt4.0) for the model legume Medicago truncatula.</title>
        <authorList>
            <person name="Tang H."/>
            <person name="Krishnakumar V."/>
            <person name="Bidwell S."/>
            <person name="Rosen B."/>
            <person name="Chan A."/>
            <person name="Zhou S."/>
            <person name="Gentzbittel L."/>
            <person name="Childs K.L."/>
            <person name="Yandell M."/>
            <person name="Gundlach H."/>
            <person name="Mayer K.F."/>
            <person name="Schwartz D.C."/>
            <person name="Town C.D."/>
        </authorList>
    </citation>
    <scope>GENOME REANNOTATION</scope>
    <source>
        <strain evidence="3">A17</strain>
        <strain evidence="5 6">cv. Jemalong A17</strain>
    </source>
</reference>
<feature type="domain" description="F-box associated beta-propeller type 1" evidence="2">
    <location>
        <begin position="119"/>
        <end position="393"/>
    </location>
</feature>
<keyword evidence="1" id="KW-0472">Membrane</keyword>
<dbReference type="EMBL" id="CM001224">
    <property type="protein sequence ID" value="KEH18990.1"/>
    <property type="molecule type" value="Genomic_DNA"/>
</dbReference>
<gene>
    <name evidence="3" type="ordered locus">MTR_8g032980</name>
    <name evidence="4" type="ORF">MtrunA17_Chr8g0350891</name>
</gene>
<evidence type="ECO:0000313" key="6">
    <source>
        <dbReference type="Proteomes" id="UP000002051"/>
    </source>
</evidence>